<dbReference type="InterPro" id="IPR000210">
    <property type="entry name" value="BTB/POZ_dom"/>
</dbReference>
<keyword evidence="3" id="KW-1185">Reference proteome</keyword>
<sequence length="93" mass="11015">MIRSGLFKKMFSSVNDSSNQVHDHSGKSFEAINQLIYFIYHDNFDETKITKENIEEYEYLKGFYQLNENSIIDLLLSEFYDNFNIKPNSNSKN</sequence>
<dbReference type="Pfam" id="PF00651">
    <property type="entry name" value="BTB"/>
    <property type="match status" value="1"/>
</dbReference>
<dbReference type="InterPro" id="IPR011333">
    <property type="entry name" value="SKP1/BTB/POZ_sf"/>
</dbReference>
<evidence type="ECO:0000259" key="1">
    <source>
        <dbReference type="Pfam" id="PF00651"/>
    </source>
</evidence>
<dbReference type="EMBL" id="JAPDFW010000009">
    <property type="protein sequence ID" value="KAJ5080528.1"/>
    <property type="molecule type" value="Genomic_DNA"/>
</dbReference>
<gene>
    <name evidence="2" type="ORF">M0811_14049</name>
</gene>
<dbReference type="AlphaFoldDB" id="A0A9Q0LZY9"/>
<dbReference type="Proteomes" id="UP001149090">
    <property type="component" value="Unassembled WGS sequence"/>
</dbReference>
<feature type="domain" description="BTB" evidence="1">
    <location>
        <begin position="2"/>
        <end position="67"/>
    </location>
</feature>
<evidence type="ECO:0000313" key="2">
    <source>
        <dbReference type="EMBL" id="KAJ5080528.1"/>
    </source>
</evidence>
<comment type="caution">
    <text evidence="2">The sequence shown here is derived from an EMBL/GenBank/DDBJ whole genome shotgun (WGS) entry which is preliminary data.</text>
</comment>
<proteinExistence type="predicted"/>
<reference evidence="2" key="1">
    <citation type="submission" date="2022-10" db="EMBL/GenBank/DDBJ databases">
        <title>Novel sulphate-reducing endosymbionts in the free-living metamonad Anaeramoeba.</title>
        <authorList>
            <person name="Jerlstrom-Hultqvist J."/>
            <person name="Cepicka I."/>
            <person name="Gallot-Lavallee L."/>
            <person name="Salas-Leiva D."/>
            <person name="Curtis B.A."/>
            <person name="Zahonova K."/>
            <person name="Pipaliya S."/>
            <person name="Dacks J."/>
            <person name="Roger A.J."/>
        </authorList>
    </citation>
    <scope>NUCLEOTIDE SEQUENCE</scope>
    <source>
        <strain evidence="2">BMAN</strain>
    </source>
</reference>
<dbReference type="OrthoDB" id="6359816at2759"/>
<name>A0A9Q0LZY9_ANAIG</name>
<evidence type="ECO:0000313" key="3">
    <source>
        <dbReference type="Proteomes" id="UP001149090"/>
    </source>
</evidence>
<organism evidence="2 3">
    <name type="scientific">Anaeramoeba ignava</name>
    <name type="common">Anaerobic marine amoeba</name>
    <dbReference type="NCBI Taxonomy" id="1746090"/>
    <lineage>
        <taxon>Eukaryota</taxon>
        <taxon>Metamonada</taxon>
        <taxon>Anaeramoebidae</taxon>
        <taxon>Anaeramoeba</taxon>
    </lineage>
</organism>
<accession>A0A9Q0LZY9</accession>
<dbReference type="Gene3D" id="3.30.710.10">
    <property type="entry name" value="Potassium Channel Kv1.1, Chain A"/>
    <property type="match status" value="1"/>
</dbReference>
<protein>
    <recommendedName>
        <fullName evidence="1">BTB domain-containing protein</fullName>
    </recommendedName>
</protein>